<dbReference type="EMBL" id="JBHSBL010000021">
    <property type="protein sequence ID" value="MFC4069771.1"/>
    <property type="molecule type" value="Genomic_DNA"/>
</dbReference>
<evidence type="ECO:0000313" key="3">
    <source>
        <dbReference type="EMBL" id="MFC4069771.1"/>
    </source>
</evidence>
<keyword evidence="3" id="KW-0548">Nucleotidyltransferase</keyword>
<name>A0ABV8J0V2_9ACTN</name>
<feature type="transmembrane region" description="Helical" evidence="1">
    <location>
        <begin position="492"/>
        <end position="510"/>
    </location>
</feature>
<dbReference type="GO" id="GO:0052621">
    <property type="term" value="F:diguanylate cyclase activity"/>
    <property type="evidence" value="ECO:0007669"/>
    <property type="project" value="UniProtKB-EC"/>
</dbReference>
<dbReference type="Gene3D" id="3.30.70.270">
    <property type="match status" value="2"/>
</dbReference>
<keyword evidence="1" id="KW-1133">Transmembrane helix</keyword>
<dbReference type="EC" id="2.7.7.65" evidence="3"/>
<evidence type="ECO:0000259" key="2">
    <source>
        <dbReference type="PROSITE" id="PS50887"/>
    </source>
</evidence>
<feature type="domain" description="GGDEF" evidence="2">
    <location>
        <begin position="556"/>
        <end position="673"/>
    </location>
</feature>
<organism evidence="3 4">
    <name type="scientific">Actinoplanes subglobosus</name>
    <dbReference type="NCBI Taxonomy" id="1547892"/>
    <lineage>
        <taxon>Bacteria</taxon>
        <taxon>Bacillati</taxon>
        <taxon>Actinomycetota</taxon>
        <taxon>Actinomycetes</taxon>
        <taxon>Micromonosporales</taxon>
        <taxon>Micromonosporaceae</taxon>
        <taxon>Actinoplanes</taxon>
    </lineage>
</organism>
<reference evidence="4" key="1">
    <citation type="journal article" date="2019" name="Int. J. Syst. Evol. Microbiol.">
        <title>The Global Catalogue of Microorganisms (GCM) 10K type strain sequencing project: providing services to taxonomists for standard genome sequencing and annotation.</title>
        <authorList>
            <consortium name="The Broad Institute Genomics Platform"/>
            <consortium name="The Broad Institute Genome Sequencing Center for Infectious Disease"/>
            <person name="Wu L."/>
            <person name="Ma J."/>
        </authorList>
    </citation>
    <scope>NUCLEOTIDE SEQUENCE [LARGE SCALE GENOMIC DNA]</scope>
    <source>
        <strain evidence="4">TBRC 5832</strain>
    </source>
</reference>
<feature type="transmembrane region" description="Helical" evidence="1">
    <location>
        <begin position="73"/>
        <end position="94"/>
    </location>
</feature>
<feature type="transmembrane region" description="Helical" evidence="1">
    <location>
        <begin position="422"/>
        <end position="440"/>
    </location>
</feature>
<sequence>MKRDSLGTVQRSRRQSLRASAAYGAVPAVLAAAYAIGTWGLPGRLPMLLVSAVMVGFAVLGWTTASRIARTRWWIWIQSAAAGVNLAGSAVLGIMDDGVAGPLGTFIPLSVVLLAIVVPPRAFLVTAGLGVTAYVALMVFGDTPPAGYPLVHGLGFACVAYLCLRHSAVLASLRRRLADSSRTDPLTGCLNRRGFDERMAAELADAERAGTPVTLVLLDLDHFKEVNDTHGHRAGDELLAWTGQELRADLRAHDAVGRQGGDEFAMLLPGTDVEAAEVVVERLRERLRVCSPASLGAATFPGDASDFAGLLLVADQRLYQDKAARVRRAPTAEAVAGARDGVRPSGPVAAVEARERRRHSIADPGWMSMTQTCVALVYVMLVANDHEHRAGMVALSLWGFFTGLAVVVGADWLSRSRLARPLMLAFAFSAFVSCAAIATLDGGVDQPLGIGVLISIPLLMLGMRPEVAAPVAMAAGGLYLLVGLQVGDLCGWYVTLQLLGTAAAATACALQGRAAAGQRRMLTRLSRVDVLTDVLNRRGFAERFAAEVADSRRTGRGAALLVLDLDGFKLLNDAQGHAAGDELLRWVAATLRSEVHPHDIVGRLGGDEFVVLLTDGDAFDVADNLRTVLAARIGASIGVAVLGVDGEDFDGLYAIADARLYQHKKPTPRYVRS</sequence>
<evidence type="ECO:0000313" key="4">
    <source>
        <dbReference type="Proteomes" id="UP001595867"/>
    </source>
</evidence>
<dbReference type="InterPro" id="IPR029787">
    <property type="entry name" value="Nucleotide_cyclase"/>
</dbReference>
<dbReference type="CDD" id="cd01949">
    <property type="entry name" value="GGDEF"/>
    <property type="match status" value="2"/>
</dbReference>
<evidence type="ECO:0000256" key="1">
    <source>
        <dbReference type="SAM" id="Phobius"/>
    </source>
</evidence>
<feature type="transmembrane region" description="Helical" evidence="1">
    <location>
        <begin position="123"/>
        <end position="140"/>
    </location>
</feature>
<accession>A0ABV8J0V2</accession>
<dbReference type="InterPro" id="IPR000160">
    <property type="entry name" value="GGDEF_dom"/>
</dbReference>
<comment type="caution">
    <text evidence="3">The sequence shown here is derived from an EMBL/GenBank/DDBJ whole genome shotgun (WGS) entry which is preliminary data.</text>
</comment>
<feature type="transmembrane region" description="Helical" evidence="1">
    <location>
        <begin position="21"/>
        <end position="41"/>
    </location>
</feature>
<dbReference type="InterPro" id="IPR050469">
    <property type="entry name" value="Diguanylate_Cyclase"/>
</dbReference>
<keyword evidence="1" id="KW-0812">Transmembrane</keyword>
<dbReference type="NCBIfam" id="TIGR00254">
    <property type="entry name" value="GGDEF"/>
    <property type="match status" value="2"/>
</dbReference>
<dbReference type="SMART" id="SM00267">
    <property type="entry name" value="GGDEF"/>
    <property type="match status" value="2"/>
</dbReference>
<feature type="transmembrane region" description="Helical" evidence="1">
    <location>
        <begin position="146"/>
        <end position="164"/>
    </location>
</feature>
<proteinExistence type="predicted"/>
<dbReference type="PANTHER" id="PTHR45138">
    <property type="entry name" value="REGULATORY COMPONENTS OF SENSORY TRANSDUCTION SYSTEM"/>
    <property type="match status" value="1"/>
</dbReference>
<dbReference type="Pfam" id="PF00990">
    <property type="entry name" value="GGDEF"/>
    <property type="match status" value="2"/>
</dbReference>
<keyword evidence="4" id="KW-1185">Reference proteome</keyword>
<dbReference type="PROSITE" id="PS50887">
    <property type="entry name" value="GGDEF"/>
    <property type="match status" value="2"/>
</dbReference>
<dbReference type="RefSeq" id="WP_378070661.1">
    <property type="nucleotide sequence ID" value="NZ_JBHSBL010000021.1"/>
</dbReference>
<feature type="domain" description="GGDEF" evidence="2">
    <location>
        <begin position="211"/>
        <end position="334"/>
    </location>
</feature>
<feature type="transmembrane region" description="Helical" evidence="1">
    <location>
        <begin position="100"/>
        <end position="118"/>
    </location>
</feature>
<feature type="transmembrane region" description="Helical" evidence="1">
    <location>
        <begin position="389"/>
        <end position="410"/>
    </location>
</feature>
<keyword evidence="3" id="KW-0808">Transferase</keyword>
<gene>
    <name evidence="3" type="ORF">ACFO0C_33015</name>
</gene>
<dbReference type="InterPro" id="IPR043128">
    <property type="entry name" value="Rev_trsase/Diguanyl_cyclase"/>
</dbReference>
<keyword evidence="1" id="KW-0472">Membrane</keyword>
<dbReference type="PANTHER" id="PTHR45138:SF9">
    <property type="entry name" value="DIGUANYLATE CYCLASE DGCM-RELATED"/>
    <property type="match status" value="1"/>
</dbReference>
<feature type="transmembrane region" description="Helical" evidence="1">
    <location>
        <begin position="364"/>
        <end position="383"/>
    </location>
</feature>
<feature type="transmembrane region" description="Helical" evidence="1">
    <location>
        <begin position="467"/>
        <end position="486"/>
    </location>
</feature>
<dbReference type="SUPFAM" id="SSF55073">
    <property type="entry name" value="Nucleotide cyclase"/>
    <property type="match status" value="2"/>
</dbReference>
<protein>
    <submittedName>
        <fullName evidence="3">Diguanylate cyclase</fullName>
        <ecNumber evidence="3">2.7.7.65</ecNumber>
    </submittedName>
</protein>
<dbReference type="Proteomes" id="UP001595867">
    <property type="component" value="Unassembled WGS sequence"/>
</dbReference>
<feature type="transmembrane region" description="Helical" evidence="1">
    <location>
        <begin position="47"/>
        <end position="66"/>
    </location>
</feature>